<dbReference type="PANTHER" id="PTHR43792">
    <property type="entry name" value="GNAT FAMILY, PUTATIVE (AFU_ORTHOLOGUE AFUA_3G00765)-RELATED-RELATED"/>
    <property type="match status" value="1"/>
</dbReference>
<dbReference type="InterPro" id="IPR051531">
    <property type="entry name" value="N-acetyltransferase"/>
</dbReference>
<dbReference type="InterPro" id="IPR016181">
    <property type="entry name" value="Acyl_CoA_acyltransferase"/>
</dbReference>
<comment type="caution">
    <text evidence="2">The sequence shown here is derived from an EMBL/GenBank/DDBJ whole genome shotgun (WGS) entry which is preliminary data.</text>
</comment>
<keyword evidence="2" id="KW-0808">Transferase</keyword>
<organism evidence="2 3">
    <name type="scientific">Adhaeribacter arboris</name>
    <dbReference type="NCBI Taxonomy" id="2072846"/>
    <lineage>
        <taxon>Bacteria</taxon>
        <taxon>Pseudomonadati</taxon>
        <taxon>Bacteroidota</taxon>
        <taxon>Cytophagia</taxon>
        <taxon>Cytophagales</taxon>
        <taxon>Hymenobacteraceae</taxon>
        <taxon>Adhaeribacter</taxon>
    </lineage>
</organism>
<evidence type="ECO:0000313" key="2">
    <source>
        <dbReference type="EMBL" id="PSR56466.1"/>
    </source>
</evidence>
<dbReference type="AlphaFoldDB" id="A0A2T2YLS9"/>
<dbReference type="InterPro" id="IPR000182">
    <property type="entry name" value="GNAT_dom"/>
</dbReference>
<reference evidence="2 3" key="1">
    <citation type="submission" date="2018-03" db="EMBL/GenBank/DDBJ databases">
        <title>Adhaeribacter sp. HMF7605 Genome sequencing and assembly.</title>
        <authorList>
            <person name="Kang H."/>
            <person name="Kang J."/>
            <person name="Cha I."/>
            <person name="Kim H."/>
            <person name="Joh K."/>
        </authorList>
    </citation>
    <scope>NUCLEOTIDE SEQUENCE [LARGE SCALE GENOMIC DNA]</scope>
    <source>
        <strain evidence="2 3">HMF7605</strain>
    </source>
</reference>
<dbReference type="RefSeq" id="WP_106932643.1">
    <property type="nucleotide sequence ID" value="NZ_PYFT01000001.1"/>
</dbReference>
<name>A0A2T2YLS9_9BACT</name>
<dbReference type="Pfam" id="PF13302">
    <property type="entry name" value="Acetyltransf_3"/>
    <property type="match status" value="1"/>
</dbReference>
<dbReference type="Gene3D" id="3.40.630.30">
    <property type="match status" value="1"/>
</dbReference>
<gene>
    <name evidence="2" type="ORF">AHMF7605_24695</name>
</gene>
<dbReference type="OrthoDB" id="9788916at2"/>
<dbReference type="EMBL" id="PYFT01000001">
    <property type="protein sequence ID" value="PSR56466.1"/>
    <property type="molecule type" value="Genomic_DNA"/>
</dbReference>
<protein>
    <submittedName>
        <fullName evidence="2">GNAT family N-acetyltransferase</fullName>
    </submittedName>
</protein>
<evidence type="ECO:0000259" key="1">
    <source>
        <dbReference type="PROSITE" id="PS51186"/>
    </source>
</evidence>
<keyword evidence="3" id="KW-1185">Reference proteome</keyword>
<dbReference type="SUPFAM" id="SSF55729">
    <property type="entry name" value="Acyl-CoA N-acyltransferases (Nat)"/>
    <property type="match status" value="1"/>
</dbReference>
<dbReference type="PANTHER" id="PTHR43792:SF16">
    <property type="entry name" value="N-ACETYLTRANSFERASE DOMAIN-CONTAINING PROTEIN"/>
    <property type="match status" value="1"/>
</dbReference>
<sequence>MKIFAETERFLLREILPEDEAGLFLLDSDPEVHTFLGNKPITRVEQARKNLQFIRQQYAENGIARWAVIDKNTNEFLGWSGLKRITQTINNHTNYYDLGYRFLKKHWGKGYATETAQATLYYAFHQLNLPEVFAMADIQNTGSRKVLEKVGFTLLETFSYEGMEHYWFQINQKDWKKKLPVATSTLS</sequence>
<proteinExistence type="predicted"/>
<dbReference type="GO" id="GO:0016747">
    <property type="term" value="F:acyltransferase activity, transferring groups other than amino-acyl groups"/>
    <property type="evidence" value="ECO:0007669"/>
    <property type="project" value="InterPro"/>
</dbReference>
<accession>A0A2T2YLS9</accession>
<dbReference type="PROSITE" id="PS51186">
    <property type="entry name" value="GNAT"/>
    <property type="match status" value="1"/>
</dbReference>
<feature type="domain" description="N-acetyltransferase" evidence="1">
    <location>
        <begin position="10"/>
        <end position="173"/>
    </location>
</feature>
<evidence type="ECO:0000313" key="3">
    <source>
        <dbReference type="Proteomes" id="UP000240357"/>
    </source>
</evidence>
<dbReference type="Proteomes" id="UP000240357">
    <property type="component" value="Unassembled WGS sequence"/>
</dbReference>